<evidence type="ECO:0000313" key="2">
    <source>
        <dbReference type="Proteomes" id="UP000674425"/>
    </source>
</evidence>
<evidence type="ECO:0000313" key="1">
    <source>
        <dbReference type="EMBL" id="CAE6692710.1"/>
    </source>
</evidence>
<protein>
    <submittedName>
        <fullName evidence="1">Uncharacterized protein</fullName>
    </submittedName>
</protein>
<name>A0ABN7KGT9_9BURK</name>
<comment type="caution">
    <text evidence="1">The sequence shown here is derived from an EMBL/GenBank/DDBJ whole genome shotgun (WGS) entry which is preliminary data.</text>
</comment>
<sequence>MGAHVECVRIIEATARETRAVAFVFCAVTAQFPVFPNISWPK</sequence>
<organism evidence="1 2">
    <name type="scientific">Paraburkholderia aspalathi</name>
    <dbReference type="NCBI Taxonomy" id="1324617"/>
    <lineage>
        <taxon>Bacteria</taxon>
        <taxon>Pseudomonadati</taxon>
        <taxon>Pseudomonadota</taxon>
        <taxon>Betaproteobacteria</taxon>
        <taxon>Burkholderiales</taxon>
        <taxon>Burkholderiaceae</taxon>
        <taxon>Paraburkholderia</taxon>
    </lineage>
</organism>
<dbReference type="Proteomes" id="UP000674425">
    <property type="component" value="Unassembled WGS sequence"/>
</dbReference>
<dbReference type="EMBL" id="CAJNAU010000001">
    <property type="protein sequence ID" value="CAE6692710.1"/>
    <property type="molecule type" value="Genomic_DNA"/>
</dbReference>
<reference evidence="1 2" key="1">
    <citation type="submission" date="2021-02" db="EMBL/GenBank/DDBJ databases">
        <authorList>
            <person name="Vanwijnsberghe S."/>
        </authorList>
    </citation>
    <scope>NUCLEOTIDE SEQUENCE [LARGE SCALE GENOMIC DNA]</scope>
    <source>
        <strain evidence="1 2">R-69658</strain>
    </source>
</reference>
<proteinExistence type="predicted"/>
<gene>
    <name evidence="1" type="ORF">R69658_00116</name>
</gene>
<accession>A0ABN7KGT9</accession>
<keyword evidence="2" id="KW-1185">Reference proteome</keyword>